<dbReference type="EMBL" id="CP028776">
    <property type="protein sequence ID" value="AWU77862.1"/>
    <property type="molecule type" value="Genomic_DNA"/>
</dbReference>
<evidence type="ECO:0000256" key="1">
    <source>
        <dbReference type="ARBA" id="ARBA00006709"/>
    </source>
</evidence>
<dbReference type="VEuPathDB" id="FungiDB:C5L36_0D05880"/>
<evidence type="ECO:0000313" key="9">
    <source>
        <dbReference type="EMBL" id="KGK37873.1"/>
    </source>
</evidence>
<evidence type="ECO:0000313" key="8">
    <source>
        <dbReference type="EMBL" id="AWU77862.1"/>
    </source>
</evidence>
<comment type="subunit">
    <text evidence="7">V-ATPase is a heteromultimeric enzyme made up of two complexes: the ATP-hydrolytic V1 complex and the proton translocation V0 complex.</text>
</comment>
<dbReference type="Proteomes" id="UP000249293">
    <property type="component" value="Chromosome 4"/>
</dbReference>
<dbReference type="SUPFAM" id="SSF103486">
    <property type="entry name" value="V-type ATP synthase subunit C"/>
    <property type="match status" value="1"/>
</dbReference>
<dbReference type="GO" id="GO:0046961">
    <property type="term" value="F:proton-transporting ATPase activity, rotational mechanism"/>
    <property type="evidence" value="ECO:0007669"/>
    <property type="project" value="InterPro"/>
</dbReference>
<sequence>MEGLFFNIDNGYLEALVRGHKNSLLTASQYTNLTQCDTLDDIKLQLSATEYSDVLSDINETLTTSVIEKKLNKKLVEDFNYLKSQSSGTMAKFIEFMTYGYMIDNVLLIITGTIHNRDKGEILSKCHPLGWFDTLPALSIATDLTSLYESVLIDTPLAKYFHGCLLTIDDLDDLNIEIVRNMLYRAYLEDFYDFCLKELPNPSDEIMSKLLNFEADKRSINIALNSLDTELSIDDKERMMPTIGSLASNDSIRHQLITSDNLESLQLAINGVGLYSDLFNNDDGEGSSTLEDKLYSIEMSMNRDAFAQQFTISTVYAFVRSREQEIRNLAWVCECIAQGQRGRINNYVAVY</sequence>
<keyword evidence="3 7" id="KW-0375">Hydrogen ion transport</keyword>
<evidence type="ECO:0000256" key="3">
    <source>
        <dbReference type="ARBA" id="ARBA00022781"/>
    </source>
</evidence>
<name>A0A099NYJ0_PICKU</name>
<comment type="subunit">
    <text evidence="5">V-ATPase is a heteromultimeric enzyme composed of a peripheral catalytic V1 complex (components A to H) attached to an integral membrane V0 proton pore complex (components: a, c, c', c'', d, e, f and VOA1).</text>
</comment>
<dbReference type="InterPro" id="IPR002843">
    <property type="entry name" value="ATPase_V0-cplx_csu/dsu"/>
</dbReference>
<dbReference type="HOGENOM" id="CLU_051277_0_0_1"/>
<reference evidence="10" key="4">
    <citation type="submission" date="2017-01" db="EMBL/GenBank/DDBJ databases">
        <authorList>
            <person name="Mah S.A."/>
            <person name="Swanson W.J."/>
            <person name="Moy G.W."/>
            <person name="Vacquier V.D."/>
        </authorList>
    </citation>
    <scope>NUCLEOTIDE SEQUENCE [LARGE SCALE GENOMIC DNA]</scope>
    <source>
        <strain evidence="10">129</strain>
    </source>
</reference>
<comment type="function">
    <text evidence="6 7">Subunit of the V0 complex of vacuolar(H+)-ATPase (V-ATPase), a multisubunit enzyme composed of a peripheral complex (V1) that hydrolyzes ATP and a membrane integral complex (V0) that translocates protons. V-ATPase is responsible for acidifying and maintaining the pH of intracellular compartments. This subunit is a non-integral membrane component of the membrane pore domain and is required for proper assembly of the V0 sector. Might be involved in the regulated assembly of V1 subunits onto the membrane sector or alternatively may prevent the passage of protons through V0 pores.</text>
</comment>
<dbReference type="Proteomes" id="UP000195871">
    <property type="component" value="Unassembled WGS sequence"/>
</dbReference>
<evidence type="ECO:0000313" key="14">
    <source>
        <dbReference type="Proteomes" id="UP000195871"/>
    </source>
</evidence>
<dbReference type="InterPro" id="IPR044911">
    <property type="entry name" value="V-type_ATPase_csu/dsu_dom_3"/>
</dbReference>
<dbReference type="EMBL" id="NHMM01000003">
    <property type="protein sequence ID" value="OUT22823.1"/>
    <property type="molecule type" value="Genomic_DNA"/>
</dbReference>
<dbReference type="EMBL" id="JQFK01000028">
    <property type="protein sequence ID" value="KGK37873.1"/>
    <property type="molecule type" value="Genomic_DNA"/>
</dbReference>
<evidence type="ECO:0000256" key="2">
    <source>
        <dbReference type="ARBA" id="ARBA00022448"/>
    </source>
</evidence>
<evidence type="ECO:0000256" key="4">
    <source>
        <dbReference type="ARBA" id="ARBA00023065"/>
    </source>
</evidence>
<evidence type="ECO:0000256" key="5">
    <source>
        <dbReference type="ARBA" id="ARBA00029477"/>
    </source>
</evidence>
<keyword evidence="2 7" id="KW-0813">Transport</keyword>
<evidence type="ECO:0000313" key="11">
    <source>
        <dbReference type="EMBL" id="OUT22823.1"/>
    </source>
</evidence>
<dbReference type="EMBL" id="MQVM01000007">
    <property type="protein sequence ID" value="ONH75100.1"/>
    <property type="molecule type" value="Genomic_DNA"/>
</dbReference>
<dbReference type="Gene3D" id="1.10.132.50">
    <property type="entry name" value="ATP synthase (C/AC39) subunit, domain 3"/>
    <property type="match status" value="1"/>
</dbReference>
<protein>
    <recommendedName>
        <fullName evidence="7">V-type proton ATPase subunit</fullName>
    </recommendedName>
</protein>
<evidence type="ECO:0000256" key="7">
    <source>
        <dbReference type="PIRNR" id="PIRNR018497"/>
    </source>
</evidence>
<dbReference type="STRING" id="4909.A0A099NYJ0"/>
<dbReference type="OrthoDB" id="10250083at2759"/>
<evidence type="ECO:0000313" key="15">
    <source>
        <dbReference type="Proteomes" id="UP000249293"/>
    </source>
</evidence>
<dbReference type="InterPro" id="IPR035067">
    <property type="entry name" value="V-type_ATPase_csu/dsu"/>
</dbReference>
<comment type="similarity">
    <text evidence="1 7">Belongs to the V-ATPase V0D/AC39 subunit family.</text>
</comment>
<evidence type="ECO:0000256" key="6">
    <source>
        <dbReference type="ARBA" id="ARBA00059115"/>
    </source>
</evidence>
<reference evidence="13" key="3">
    <citation type="journal article" date="2017" name="Genome Announc.">
        <title>Genome sequences of Cyberlindnera fabianii 65, Pichia kudriavzevii 129, and Saccharomyces cerevisiae 131 isolated from fermented masau fruits in Zimbabwe.</title>
        <authorList>
            <person name="van Rijswijck I.M.H."/>
            <person name="Derks M.F.L."/>
            <person name="Abee T."/>
            <person name="de Ridder D."/>
            <person name="Smid E.J."/>
        </authorList>
    </citation>
    <scope>NUCLEOTIDE SEQUENCE [LARGE SCALE GENOMIC DNA]</scope>
    <source>
        <strain evidence="13">129</strain>
    </source>
</reference>
<dbReference type="AlphaFoldDB" id="A0A099NYJ0"/>
<dbReference type="InterPro" id="IPR036079">
    <property type="entry name" value="ATPase_csu/dsu_sf"/>
</dbReference>
<dbReference type="Proteomes" id="UP000029867">
    <property type="component" value="Unassembled WGS sequence"/>
</dbReference>
<dbReference type="InterPro" id="IPR016727">
    <property type="entry name" value="ATPase_V0-cplx_dsu"/>
</dbReference>
<dbReference type="FunFam" id="1.20.1690.10:FF:000003">
    <property type="entry name" value="V-type proton ATPase subunit"/>
    <property type="match status" value="1"/>
</dbReference>
<evidence type="ECO:0000313" key="13">
    <source>
        <dbReference type="Proteomes" id="UP000189274"/>
    </source>
</evidence>
<dbReference type="PANTHER" id="PTHR11028">
    <property type="entry name" value="VACUOLAR ATP SYNTHASE SUBUNIT AC39"/>
    <property type="match status" value="1"/>
</dbReference>
<evidence type="ECO:0000313" key="12">
    <source>
        <dbReference type="Proteomes" id="UP000029867"/>
    </source>
</evidence>
<evidence type="ECO:0000313" key="10">
    <source>
        <dbReference type="EMBL" id="ONH75100.1"/>
    </source>
</evidence>
<reference evidence="9" key="2">
    <citation type="submission" date="2014-08" db="EMBL/GenBank/DDBJ databases">
        <title>Exploiting Issatchenkia orientalis SD108 for Succinic Acid Production.</title>
        <authorList>
            <person name="Xiao H."/>
            <person name="Shao Z."/>
            <person name="Jiang Y."/>
            <person name="Dole S."/>
            <person name="Zhao H."/>
        </authorList>
    </citation>
    <scope>NUCLEOTIDE SEQUENCE [LARGE SCALE GENOMIC DNA]</scope>
    <source>
        <strain evidence="9">SD108</strain>
    </source>
</reference>
<accession>A0A099NYJ0</accession>
<dbReference type="eggNOG" id="KOG2957">
    <property type="taxonomic scope" value="Eukaryota"/>
</dbReference>
<reference evidence="11 14" key="5">
    <citation type="submission" date="2017-05" db="EMBL/GenBank/DDBJ databases">
        <title>The Genome Sequence of Candida krusei Ckrusei653.</title>
        <authorList>
            <person name="Cuomo C."/>
            <person name="Forche A."/>
            <person name="Young S."/>
            <person name="Abouelleil A."/>
            <person name="Cao P."/>
            <person name="Chapman S."/>
            <person name="Cusick C."/>
            <person name="Shea T."/>
            <person name="Nusbaum C."/>
            <person name="Birren B."/>
        </authorList>
    </citation>
    <scope>NUCLEOTIDE SEQUENCE [LARGE SCALE GENOMIC DNA]</scope>
    <source>
        <strain evidence="11 14">Ckrusei653</strain>
    </source>
</reference>
<keyword evidence="4 7" id="KW-0406">Ion transport</keyword>
<proteinExistence type="inferred from homology"/>
<reference evidence="8 15" key="6">
    <citation type="submission" date="2018-06" db="EMBL/GenBank/DDBJ databases">
        <title>Population genomics shows no distinction between pathogenic Candida krusei and environmental Pichia kudriavzevii: One species, four names.</title>
        <authorList>
            <person name="Douglass A.P."/>
            <person name="Offei B."/>
            <person name="Braun-Galleani S."/>
            <person name="Coughlan A.Y."/>
            <person name="Martos A."/>
            <person name="Ortiz-Merino R.A."/>
            <person name="Byrne K.P."/>
            <person name="Wolfe K.H."/>
        </authorList>
    </citation>
    <scope>NUCLEOTIDE SEQUENCE [LARGE SCALE GENOMIC DNA]</scope>
    <source>
        <strain evidence="8 15">CBS573</strain>
    </source>
</reference>
<dbReference type="PIRSF" id="PIRSF018497">
    <property type="entry name" value="V-ATP_synth_D"/>
    <property type="match status" value="1"/>
</dbReference>
<dbReference type="GO" id="GO:0033179">
    <property type="term" value="C:proton-transporting V-type ATPase, V0 domain"/>
    <property type="evidence" value="ECO:0007669"/>
    <property type="project" value="InterPro"/>
</dbReference>
<gene>
    <name evidence="10" type="ORF">BOH78_1905</name>
    <name evidence="8" type="ORF">C5L36_0D05880</name>
    <name evidence="11" type="ORF">CAS74_002568</name>
    <name evidence="9" type="ORF">JL09_g2976</name>
</gene>
<dbReference type="Pfam" id="PF01992">
    <property type="entry name" value="vATP-synt_AC39"/>
    <property type="match status" value="1"/>
</dbReference>
<keyword evidence="15" id="KW-1185">Reference proteome</keyword>
<dbReference type="Proteomes" id="UP000189274">
    <property type="component" value="Unassembled WGS sequence"/>
</dbReference>
<organism evidence="9 12">
    <name type="scientific">Pichia kudriavzevii</name>
    <name type="common">Yeast</name>
    <name type="synonym">Issatchenkia orientalis</name>
    <dbReference type="NCBI Taxonomy" id="4909"/>
    <lineage>
        <taxon>Eukaryota</taxon>
        <taxon>Fungi</taxon>
        <taxon>Dikarya</taxon>
        <taxon>Ascomycota</taxon>
        <taxon>Saccharomycotina</taxon>
        <taxon>Pichiomycetes</taxon>
        <taxon>Pichiales</taxon>
        <taxon>Pichiaceae</taxon>
        <taxon>Pichia</taxon>
    </lineage>
</organism>
<reference evidence="12" key="1">
    <citation type="journal article" date="2014" name="Microb. Cell Fact.">
        <title>Exploiting Issatchenkia orientalis SD108 for succinic acid production.</title>
        <authorList>
            <person name="Xiao H."/>
            <person name="Shao Z."/>
            <person name="Jiang Y."/>
            <person name="Dole S."/>
            <person name="Zhao H."/>
        </authorList>
    </citation>
    <scope>NUCLEOTIDE SEQUENCE [LARGE SCALE GENOMIC DNA]</scope>
    <source>
        <strain evidence="12">SD108</strain>
    </source>
</reference>
<dbReference type="Gene3D" id="1.20.1690.10">
    <property type="entry name" value="V-type ATP synthase subunit C domain"/>
    <property type="match status" value="2"/>
</dbReference>